<comment type="similarity">
    <text evidence="1">Belongs to the ODC antizyme family.</text>
</comment>
<dbReference type="Proteomes" id="UP001195483">
    <property type="component" value="Unassembled WGS sequence"/>
</dbReference>
<dbReference type="InterPro" id="IPR002993">
    <property type="entry name" value="ODC_AZ"/>
</dbReference>
<organism evidence="4 5">
    <name type="scientific">Potamilus streckersoni</name>
    <dbReference type="NCBI Taxonomy" id="2493646"/>
    <lineage>
        <taxon>Eukaryota</taxon>
        <taxon>Metazoa</taxon>
        <taxon>Spiralia</taxon>
        <taxon>Lophotrochozoa</taxon>
        <taxon>Mollusca</taxon>
        <taxon>Bivalvia</taxon>
        <taxon>Autobranchia</taxon>
        <taxon>Heteroconchia</taxon>
        <taxon>Palaeoheterodonta</taxon>
        <taxon>Unionida</taxon>
        <taxon>Unionoidea</taxon>
        <taxon>Unionidae</taxon>
        <taxon>Ambleminae</taxon>
        <taxon>Lampsilini</taxon>
        <taxon>Potamilus</taxon>
    </lineage>
</organism>
<dbReference type="AlphaFoldDB" id="A0AAE0S940"/>
<reference evidence="4" key="1">
    <citation type="journal article" date="2021" name="Genome Biol. Evol.">
        <title>A High-Quality Reference Genome for a Parasitic Bivalve with Doubly Uniparental Inheritance (Bivalvia: Unionida).</title>
        <authorList>
            <person name="Smith C.H."/>
        </authorList>
    </citation>
    <scope>NUCLEOTIDE SEQUENCE</scope>
    <source>
        <strain evidence="4">CHS0354</strain>
    </source>
</reference>
<dbReference type="GO" id="GO:0005634">
    <property type="term" value="C:nucleus"/>
    <property type="evidence" value="ECO:0007669"/>
    <property type="project" value="TreeGrafter"/>
</dbReference>
<keyword evidence="5" id="KW-1185">Reference proteome</keyword>
<dbReference type="PROSITE" id="PS01337">
    <property type="entry name" value="ODC_AZ"/>
    <property type="match status" value="1"/>
</dbReference>
<gene>
    <name evidence="4" type="ORF">CHS0354_042461</name>
</gene>
<proteinExistence type="inferred from homology"/>
<evidence type="ECO:0000256" key="3">
    <source>
        <dbReference type="ARBA" id="ARBA00022758"/>
    </source>
</evidence>
<dbReference type="InterPro" id="IPR016181">
    <property type="entry name" value="Acyl_CoA_acyltransferase"/>
</dbReference>
<keyword evidence="3" id="KW-0688">Ribosomal frameshifting</keyword>
<dbReference type="GO" id="GO:0045732">
    <property type="term" value="P:positive regulation of protein catabolic process"/>
    <property type="evidence" value="ECO:0007669"/>
    <property type="project" value="TreeGrafter"/>
</dbReference>
<evidence type="ECO:0000313" key="4">
    <source>
        <dbReference type="EMBL" id="KAK3587677.1"/>
    </source>
</evidence>
<dbReference type="InterPro" id="IPR038581">
    <property type="entry name" value="ODC_AZ_sf"/>
</dbReference>
<dbReference type="GO" id="GO:0075523">
    <property type="term" value="P:viral translational frameshifting"/>
    <property type="evidence" value="ECO:0007669"/>
    <property type="project" value="UniProtKB-KW"/>
</dbReference>
<comment type="caution">
    <text evidence="4">The sequence shown here is derived from an EMBL/GenBank/DDBJ whole genome shotgun (WGS) entry which is preliminary data.</text>
</comment>
<dbReference type="EMBL" id="JAEAOA010002355">
    <property type="protein sequence ID" value="KAK3587677.1"/>
    <property type="molecule type" value="Genomic_DNA"/>
</dbReference>
<accession>A0AAE0S940</accession>
<evidence type="ECO:0000256" key="2">
    <source>
        <dbReference type="ARBA" id="ARBA00017712"/>
    </source>
</evidence>
<dbReference type="SUPFAM" id="SSF55729">
    <property type="entry name" value="Acyl-CoA N-acyltransferases (Nat)"/>
    <property type="match status" value="1"/>
</dbReference>
<reference evidence="4" key="3">
    <citation type="submission" date="2023-05" db="EMBL/GenBank/DDBJ databases">
        <authorList>
            <person name="Smith C.H."/>
        </authorList>
    </citation>
    <scope>NUCLEOTIDE SEQUENCE</scope>
    <source>
        <strain evidence="4">CHS0354</strain>
        <tissue evidence="4">Mantle</tissue>
    </source>
</reference>
<evidence type="ECO:0000256" key="1">
    <source>
        <dbReference type="ARBA" id="ARBA00008796"/>
    </source>
</evidence>
<dbReference type="GO" id="GO:0008073">
    <property type="term" value="F:ornithine decarboxylase inhibitor activity"/>
    <property type="evidence" value="ECO:0007669"/>
    <property type="project" value="InterPro"/>
</dbReference>
<dbReference type="GO" id="GO:0005737">
    <property type="term" value="C:cytoplasm"/>
    <property type="evidence" value="ECO:0007669"/>
    <property type="project" value="TreeGrafter"/>
</dbReference>
<dbReference type="Gene3D" id="3.40.630.60">
    <property type="match status" value="1"/>
</dbReference>
<dbReference type="PANTHER" id="PTHR10279:SF10">
    <property type="entry name" value="ORNITHINE DECARBOXYLASE ANTIZYME"/>
    <property type="match status" value="1"/>
</dbReference>
<dbReference type="Pfam" id="PF02100">
    <property type="entry name" value="ODC_AZ"/>
    <property type="match status" value="1"/>
</dbReference>
<protein>
    <recommendedName>
        <fullName evidence="2">Ornithine decarboxylase antizyme</fullName>
    </recommendedName>
</protein>
<reference evidence="4" key="2">
    <citation type="journal article" date="2021" name="Genome Biol. Evol.">
        <title>Developing a high-quality reference genome for a parasitic bivalve with doubly uniparental inheritance (Bivalvia: Unionida).</title>
        <authorList>
            <person name="Smith C.H."/>
        </authorList>
    </citation>
    <scope>NUCLEOTIDE SEQUENCE</scope>
    <source>
        <strain evidence="4">CHS0354</strain>
        <tissue evidence="4">Mantle</tissue>
    </source>
</reference>
<name>A0AAE0S940_9BIVA</name>
<sequence>MLSVEDAIILDENFGPKAKEEKMPALRICQTSGIVFGWVQGLSGAPDVPHAVNVSFVTEGNGVGVLKEPPVEVKGHFNQQYTTVRPLAQKNKASVAKNLSFQINVANGITITWETILVDGKLYAEIPNTILPEGSKESLVTLLEYAEEQLACSHVILCLKKNRTDRANLVRTFMFLGFGVAPPGDPLVPKAEDLLFLVYTIDSCDSDSDGQF</sequence>
<dbReference type="PANTHER" id="PTHR10279">
    <property type="entry name" value="ORNITHINE DECARBOXYLASE ANTIZYME"/>
    <property type="match status" value="1"/>
</dbReference>
<evidence type="ECO:0000313" key="5">
    <source>
        <dbReference type="Proteomes" id="UP001195483"/>
    </source>
</evidence>